<comment type="subcellular location">
    <subcellularLocation>
        <location evidence="1">Membrane</location>
        <topology evidence="1">Multi-pass membrane protein</topology>
    </subcellularLocation>
</comment>
<feature type="transmembrane region" description="Helical" evidence="8">
    <location>
        <begin position="21"/>
        <end position="39"/>
    </location>
</feature>
<dbReference type="PROSITE" id="PS50111">
    <property type="entry name" value="CHEMOTAXIS_TRANSDUC_2"/>
    <property type="match status" value="1"/>
</dbReference>
<dbReference type="SUPFAM" id="SSF58104">
    <property type="entry name" value="Methyl-accepting chemotaxis protein (MCP) signaling domain"/>
    <property type="match status" value="1"/>
</dbReference>
<evidence type="ECO:0000313" key="11">
    <source>
        <dbReference type="EMBL" id="KGM07628.1"/>
    </source>
</evidence>
<dbReference type="PROSITE" id="PS50885">
    <property type="entry name" value="HAMP"/>
    <property type="match status" value="1"/>
</dbReference>
<dbReference type="GO" id="GO:0006935">
    <property type="term" value="P:chemotaxis"/>
    <property type="evidence" value="ECO:0007669"/>
    <property type="project" value="UniProtKB-ARBA"/>
</dbReference>
<dbReference type="RefSeq" id="WP_036310828.1">
    <property type="nucleotide sequence ID" value="NZ_JRQD01000001.1"/>
</dbReference>
<dbReference type="CDD" id="cd11386">
    <property type="entry name" value="MCP_signal"/>
    <property type="match status" value="1"/>
</dbReference>
<keyword evidence="2 8" id="KW-0812">Transmembrane</keyword>
<evidence type="ECO:0000256" key="8">
    <source>
        <dbReference type="SAM" id="Phobius"/>
    </source>
</evidence>
<protein>
    <submittedName>
        <fullName evidence="11">Type IV pilus biogenesis protein PilJ</fullName>
    </submittedName>
</protein>
<dbReference type="GO" id="GO:0016020">
    <property type="term" value="C:membrane"/>
    <property type="evidence" value="ECO:0007669"/>
    <property type="project" value="UniProtKB-SubCell"/>
</dbReference>
<evidence type="ECO:0000259" key="9">
    <source>
        <dbReference type="PROSITE" id="PS50111"/>
    </source>
</evidence>
<dbReference type="GO" id="GO:0007165">
    <property type="term" value="P:signal transduction"/>
    <property type="evidence" value="ECO:0007669"/>
    <property type="project" value="UniProtKB-KW"/>
</dbReference>
<dbReference type="Proteomes" id="UP000029999">
    <property type="component" value="Unassembled WGS sequence"/>
</dbReference>
<dbReference type="EMBL" id="JRQD01000001">
    <property type="protein sequence ID" value="KGM07628.1"/>
    <property type="molecule type" value="Genomic_DNA"/>
</dbReference>
<comment type="similarity">
    <text evidence="6">Belongs to the methyl-accepting chemotaxis (MCP) protein family.</text>
</comment>
<comment type="caution">
    <text evidence="11">The sequence shown here is derived from an EMBL/GenBank/DDBJ whole genome shotgun (WGS) entry which is preliminary data.</text>
</comment>
<feature type="domain" description="Methyl-accepting transducer" evidence="9">
    <location>
        <begin position="147"/>
        <end position="383"/>
    </location>
</feature>
<evidence type="ECO:0000259" key="10">
    <source>
        <dbReference type="PROSITE" id="PS50885"/>
    </source>
</evidence>
<dbReference type="PANTHER" id="PTHR32089:SF119">
    <property type="entry name" value="METHYL-ACCEPTING CHEMOTAXIS PROTEIN CTPL"/>
    <property type="match status" value="1"/>
</dbReference>
<feature type="transmembrane region" description="Helical" evidence="8">
    <location>
        <begin position="51"/>
        <end position="73"/>
    </location>
</feature>
<dbReference type="SMART" id="SM00283">
    <property type="entry name" value="MA"/>
    <property type="match status" value="1"/>
</dbReference>
<evidence type="ECO:0000313" key="12">
    <source>
        <dbReference type="Proteomes" id="UP000029999"/>
    </source>
</evidence>
<dbReference type="AlphaFoldDB" id="A0A0A0BGG8"/>
<dbReference type="STRING" id="392484.LP43_0044"/>
<accession>A0A0A0BGG8</accession>
<keyword evidence="5 7" id="KW-0807">Transducer</keyword>
<dbReference type="Pfam" id="PF00015">
    <property type="entry name" value="MCPsignal"/>
    <property type="match status" value="1"/>
</dbReference>
<evidence type="ECO:0000256" key="6">
    <source>
        <dbReference type="ARBA" id="ARBA00029447"/>
    </source>
</evidence>
<dbReference type="Gene3D" id="1.10.287.950">
    <property type="entry name" value="Methyl-accepting chemotaxis protein"/>
    <property type="match status" value="1"/>
</dbReference>
<evidence type="ECO:0000256" key="5">
    <source>
        <dbReference type="ARBA" id="ARBA00023224"/>
    </source>
</evidence>
<reference evidence="11 12" key="1">
    <citation type="submission" date="2014-09" db="EMBL/GenBank/DDBJ databases">
        <authorList>
            <person name="Grob C."/>
            <person name="Taubert M."/>
            <person name="Howat A.M."/>
            <person name="Burns O.J."/>
            <person name="Dixon J.L."/>
            <person name="Chen Y."/>
            <person name="Murrell J.C."/>
        </authorList>
    </citation>
    <scope>NUCLEOTIDE SEQUENCE [LARGE SCALE GENOMIC DNA]</scope>
    <source>
        <strain evidence="11">L4</strain>
    </source>
</reference>
<evidence type="ECO:0000256" key="7">
    <source>
        <dbReference type="PROSITE-ProRule" id="PRU00284"/>
    </source>
</evidence>
<proteinExistence type="inferred from homology"/>
<dbReference type="InterPro" id="IPR004089">
    <property type="entry name" value="MCPsignal_dom"/>
</dbReference>
<organism evidence="11 12">
    <name type="scientific">Methylophaga thiooxydans</name>
    <dbReference type="NCBI Taxonomy" id="392484"/>
    <lineage>
        <taxon>Bacteria</taxon>
        <taxon>Pseudomonadati</taxon>
        <taxon>Pseudomonadota</taxon>
        <taxon>Gammaproteobacteria</taxon>
        <taxon>Thiotrichales</taxon>
        <taxon>Piscirickettsiaceae</taxon>
        <taxon>Methylophaga</taxon>
    </lineage>
</organism>
<keyword evidence="4 8" id="KW-0472">Membrane</keyword>
<dbReference type="FunFam" id="1.10.287.950:FF:000001">
    <property type="entry name" value="Methyl-accepting chemotaxis sensory transducer"/>
    <property type="match status" value="1"/>
</dbReference>
<dbReference type="InterPro" id="IPR003660">
    <property type="entry name" value="HAMP_dom"/>
</dbReference>
<evidence type="ECO:0000256" key="1">
    <source>
        <dbReference type="ARBA" id="ARBA00004141"/>
    </source>
</evidence>
<dbReference type="PANTHER" id="PTHR32089">
    <property type="entry name" value="METHYL-ACCEPTING CHEMOTAXIS PROTEIN MCPB"/>
    <property type="match status" value="1"/>
</dbReference>
<gene>
    <name evidence="11" type="primary">pilJ</name>
    <name evidence="11" type="ORF">LP43_0044</name>
</gene>
<sequence length="421" mass="45155">MNSTSKLFFSSLMSKGNWLNMILLLLFVTVALGGLWLVASDQYQAYYDNQLYLLIAIAVAFVLSFIIAIRLSYAPLKKLKSAMDNMELQNRHNQDAILRLLDEMGDLADGDLTVSATVTEDITGAIADSVNYTIDALRSLVEQINSTTLQVASAAQETQATALHLTDASEHQAQQITEVSSAITQMAGSIEQVSDNASQSSEVAKQSVSLAVQGNSAVKKAINGMDTIREQIQETSKRIKRLGESSQQIGDIVELINDIAEQTNILSLNAAIQAAMAGEAGRGFAVVADEVQRLAERSSNATRQIDALVKTIQSDTSEAITSMEQSTTEVVAGAKLSQDAGASLEQIEAVSHQLAELINNITSNAKQQATAAVTTSENMNVIQEITMQTSTGTNESAAAIGRLLELTNELRKSVSGFKLPH</sequence>
<name>A0A0A0BGG8_9GAMM</name>
<evidence type="ECO:0000256" key="3">
    <source>
        <dbReference type="ARBA" id="ARBA00022989"/>
    </source>
</evidence>
<evidence type="ECO:0000256" key="4">
    <source>
        <dbReference type="ARBA" id="ARBA00023136"/>
    </source>
</evidence>
<feature type="domain" description="HAMP" evidence="10">
    <location>
        <begin position="91"/>
        <end position="142"/>
    </location>
</feature>
<evidence type="ECO:0000256" key="2">
    <source>
        <dbReference type="ARBA" id="ARBA00022692"/>
    </source>
</evidence>
<keyword evidence="3 8" id="KW-1133">Transmembrane helix</keyword>